<organism evidence="1 2">
    <name type="scientific">Vanrija albida</name>
    <dbReference type="NCBI Taxonomy" id="181172"/>
    <lineage>
        <taxon>Eukaryota</taxon>
        <taxon>Fungi</taxon>
        <taxon>Dikarya</taxon>
        <taxon>Basidiomycota</taxon>
        <taxon>Agaricomycotina</taxon>
        <taxon>Tremellomycetes</taxon>
        <taxon>Trichosporonales</taxon>
        <taxon>Trichosporonaceae</taxon>
        <taxon>Vanrija</taxon>
    </lineage>
</organism>
<keyword evidence="2" id="KW-1185">Reference proteome</keyword>
<dbReference type="GeneID" id="95988448"/>
<protein>
    <submittedName>
        <fullName evidence="1">Uncharacterized protein</fullName>
    </submittedName>
</protein>
<proteinExistence type="predicted"/>
<dbReference type="Proteomes" id="UP001565368">
    <property type="component" value="Unassembled WGS sequence"/>
</dbReference>
<dbReference type="RefSeq" id="XP_069205679.1">
    <property type="nucleotide sequence ID" value="XM_069355838.1"/>
</dbReference>
<evidence type="ECO:0000313" key="2">
    <source>
        <dbReference type="Proteomes" id="UP001565368"/>
    </source>
</evidence>
<dbReference type="SUPFAM" id="SSF159238">
    <property type="entry name" value="SO1590-like"/>
    <property type="match status" value="1"/>
</dbReference>
<accession>A0ABR3PTF1</accession>
<evidence type="ECO:0000313" key="1">
    <source>
        <dbReference type="EMBL" id="KAL1405735.1"/>
    </source>
</evidence>
<dbReference type="InterPro" id="IPR023159">
    <property type="entry name" value="SO1590-like_sf"/>
</dbReference>
<comment type="caution">
    <text evidence="1">The sequence shown here is derived from an EMBL/GenBank/DDBJ whole genome shotgun (WGS) entry which is preliminary data.</text>
</comment>
<dbReference type="EMBL" id="JBBXJM010000006">
    <property type="protein sequence ID" value="KAL1405735.1"/>
    <property type="molecule type" value="Genomic_DNA"/>
</dbReference>
<dbReference type="Pfam" id="PF11528">
    <property type="entry name" value="DUF3224"/>
    <property type="match status" value="1"/>
</dbReference>
<dbReference type="InterPro" id="IPR021607">
    <property type="entry name" value="DUF3224"/>
</dbReference>
<sequence>MTESIKSSFKVYSYVPADLVTGNKTPGKAPNSAHTEAEFLGPGVVGTAISNFTMARIDGGAKPEDGHFAGIAIFEGTILGKKGTVAWTVEGTFINYTVDAKLTLLADTATGELKGIRGTGAYLLPPPSNPEDCTGEMPSDPKDIPAFDATFEVGFA</sequence>
<name>A0ABR3PTF1_9TREE</name>
<reference evidence="1 2" key="1">
    <citation type="submission" date="2023-08" db="EMBL/GenBank/DDBJ databases">
        <title>Annotated Genome Sequence of Vanrija albida AlHP1.</title>
        <authorList>
            <person name="Herzog R."/>
        </authorList>
    </citation>
    <scope>NUCLEOTIDE SEQUENCE [LARGE SCALE GENOMIC DNA]</scope>
    <source>
        <strain evidence="1 2">AlHP1</strain>
    </source>
</reference>
<gene>
    <name evidence="1" type="ORF">Q8F55_007405</name>
</gene>
<dbReference type="Gene3D" id="2.40.350.10">
    <property type="entry name" value="SO1590-like"/>
    <property type="match status" value="1"/>
</dbReference>